<protein>
    <submittedName>
        <fullName evidence="4">GNAT family N-acetyltransferase</fullName>
    </submittedName>
</protein>
<comment type="caution">
    <text evidence="4">The sequence shown here is derived from an EMBL/GenBank/DDBJ whole genome shotgun (WGS) entry which is preliminary data.</text>
</comment>
<sequence length="161" mass="18641">MDLIVRKAVMADMERIREIAEITWGETYKGLIPEEIQSRFLEFAYSDRNLEWRIERTLFFVAMEGKKLVGFANASVRDDFAELMAIYVLPDSQRCGIGSMLLKVITEDLIGISKMIVAVEAGNKLGESFYHTKGFKVVEDCEEDFIGYKLKTRWMEQHLQK</sequence>
<feature type="domain" description="N-acetyltransferase" evidence="3">
    <location>
        <begin position="3"/>
        <end position="160"/>
    </location>
</feature>
<dbReference type="Gene3D" id="3.40.630.30">
    <property type="match status" value="1"/>
</dbReference>
<dbReference type="InterPro" id="IPR000182">
    <property type="entry name" value="GNAT_dom"/>
</dbReference>
<dbReference type="RefSeq" id="WP_135348855.1">
    <property type="nucleotide sequence ID" value="NZ_SRJD01000012.1"/>
</dbReference>
<name>A0A4Z0GL39_9BACL</name>
<keyword evidence="5" id="KW-1185">Reference proteome</keyword>
<evidence type="ECO:0000313" key="5">
    <source>
        <dbReference type="Proteomes" id="UP000298347"/>
    </source>
</evidence>
<dbReference type="PROSITE" id="PS51186">
    <property type="entry name" value="GNAT"/>
    <property type="match status" value="1"/>
</dbReference>
<dbReference type="AlphaFoldDB" id="A0A4Z0GL39"/>
<organism evidence="4 5">
    <name type="scientific">Sporolactobacillus shoreae</name>
    <dbReference type="NCBI Taxonomy" id="1465501"/>
    <lineage>
        <taxon>Bacteria</taxon>
        <taxon>Bacillati</taxon>
        <taxon>Bacillota</taxon>
        <taxon>Bacilli</taxon>
        <taxon>Bacillales</taxon>
        <taxon>Sporolactobacillaceae</taxon>
        <taxon>Sporolactobacillus</taxon>
    </lineage>
</organism>
<keyword evidence="1 4" id="KW-0808">Transferase</keyword>
<dbReference type="OrthoDB" id="794462at2"/>
<dbReference type="EMBL" id="SRJD01000012">
    <property type="protein sequence ID" value="TGA97645.1"/>
    <property type="molecule type" value="Genomic_DNA"/>
</dbReference>
<evidence type="ECO:0000259" key="3">
    <source>
        <dbReference type="PROSITE" id="PS51186"/>
    </source>
</evidence>
<reference evidence="4 5" key="1">
    <citation type="journal article" date="2015" name="Int. J. Syst. Evol. Microbiol.">
        <title>Sporolactobacillus shoreae sp. nov. and Sporolactobacillus spathodeae sp. nov., two spore-forming lactic acid bacteria isolated from tree barks in Thailand.</title>
        <authorList>
            <person name="Thamacharoensuk T."/>
            <person name="Kitahara M."/>
            <person name="Ohkuma M."/>
            <person name="Thongchul N."/>
            <person name="Tanasupawat S."/>
        </authorList>
    </citation>
    <scope>NUCLEOTIDE SEQUENCE [LARGE SCALE GENOMIC DNA]</scope>
    <source>
        <strain evidence="4 5">BK92</strain>
    </source>
</reference>
<accession>A0A4Z0GL39</accession>
<dbReference type="CDD" id="cd04301">
    <property type="entry name" value="NAT_SF"/>
    <property type="match status" value="1"/>
</dbReference>
<proteinExistence type="predicted"/>
<gene>
    <name evidence="4" type="ORF">E4665_11075</name>
</gene>
<dbReference type="InterPro" id="IPR016181">
    <property type="entry name" value="Acyl_CoA_acyltransferase"/>
</dbReference>
<evidence type="ECO:0000256" key="2">
    <source>
        <dbReference type="ARBA" id="ARBA00023315"/>
    </source>
</evidence>
<dbReference type="SUPFAM" id="SSF55729">
    <property type="entry name" value="Acyl-CoA N-acyltransferases (Nat)"/>
    <property type="match status" value="1"/>
</dbReference>
<dbReference type="Pfam" id="PF00583">
    <property type="entry name" value="Acetyltransf_1"/>
    <property type="match status" value="1"/>
</dbReference>
<keyword evidence="2" id="KW-0012">Acyltransferase</keyword>
<dbReference type="Proteomes" id="UP000298347">
    <property type="component" value="Unassembled WGS sequence"/>
</dbReference>
<dbReference type="PANTHER" id="PTHR43877">
    <property type="entry name" value="AMINOALKYLPHOSPHONATE N-ACETYLTRANSFERASE-RELATED-RELATED"/>
    <property type="match status" value="1"/>
</dbReference>
<dbReference type="InterPro" id="IPR050832">
    <property type="entry name" value="Bact_Acetyltransf"/>
</dbReference>
<evidence type="ECO:0000313" key="4">
    <source>
        <dbReference type="EMBL" id="TGA97645.1"/>
    </source>
</evidence>
<dbReference type="GO" id="GO:0016747">
    <property type="term" value="F:acyltransferase activity, transferring groups other than amino-acyl groups"/>
    <property type="evidence" value="ECO:0007669"/>
    <property type="project" value="InterPro"/>
</dbReference>
<evidence type="ECO:0000256" key="1">
    <source>
        <dbReference type="ARBA" id="ARBA00022679"/>
    </source>
</evidence>